<dbReference type="Proteomes" id="UP001501237">
    <property type="component" value="Unassembled WGS sequence"/>
</dbReference>
<keyword evidence="2" id="KW-0472">Membrane</keyword>
<protein>
    <submittedName>
        <fullName evidence="3">Uncharacterized protein</fullName>
    </submittedName>
</protein>
<comment type="caution">
    <text evidence="3">The sequence shown here is derived from an EMBL/GenBank/DDBJ whole genome shotgun (WGS) entry which is preliminary data.</text>
</comment>
<accession>A0ABP6QE79</accession>
<dbReference type="RefSeq" id="WP_344829666.1">
    <property type="nucleotide sequence ID" value="NZ_BAAAUV010000008.1"/>
</dbReference>
<evidence type="ECO:0000313" key="4">
    <source>
        <dbReference type="Proteomes" id="UP001501237"/>
    </source>
</evidence>
<sequence>MNDFDTDLRAAVRALADTPVPPGYDPRAIRRAARRRSRLLAAASAAAVVTVAGTAVALTGGDGDPAPLPLAGPPTPAAKLPRFGDELIHYYLPATGPQYTDGYRYGAALDRQSGHMRDKCLADRGVTLPPDPRPAPSPADRADNTEMPDLGRIAKEGRFVGEGTPEPPALDARTRRARDACLKLVAAEFAPIDAIGRKLQSRWWQENIQVNPADPRVLELLPAFRQCALDRGVPGAAKIALTSSTRAFGDFIGPVDGLIMRAKPGEDTAPAVRVIAEAFAACARPVVDVLESLQTRRLTVFLRAHAREIAQLRTVTDETFTRAERKWGAP</sequence>
<reference evidence="4" key="1">
    <citation type="journal article" date="2019" name="Int. J. Syst. Evol. Microbiol.">
        <title>The Global Catalogue of Microorganisms (GCM) 10K type strain sequencing project: providing services to taxonomists for standard genome sequencing and annotation.</title>
        <authorList>
            <consortium name="The Broad Institute Genomics Platform"/>
            <consortium name="The Broad Institute Genome Sequencing Center for Infectious Disease"/>
            <person name="Wu L."/>
            <person name="Ma J."/>
        </authorList>
    </citation>
    <scope>NUCLEOTIDE SEQUENCE [LARGE SCALE GENOMIC DNA]</scope>
    <source>
        <strain evidence="4">JCM 9377</strain>
    </source>
</reference>
<feature type="region of interest" description="Disordered" evidence="1">
    <location>
        <begin position="124"/>
        <end position="147"/>
    </location>
</feature>
<keyword evidence="4" id="KW-1185">Reference proteome</keyword>
<feature type="transmembrane region" description="Helical" evidence="2">
    <location>
        <begin position="39"/>
        <end position="58"/>
    </location>
</feature>
<gene>
    <name evidence="3" type="ORF">GCM10010468_37340</name>
</gene>
<name>A0ABP6QE79_9ACTN</name>
<evidence type="ECO:0000313" key="3">
    <source>
        <dbReference type="EMBL" id="GAA3215714.1"/>
    </source>
</evidence>
<proteinExistence type="predicted"/>
<keyword evidence="2" id="KW-1133">Transmembrane helix</keyword>
<keyword evidence="2" id="KW-0812">Transmembrane</keyword>
<evidence type="ECO:0000256" key="1">
    <source>
        <dbReference type="SAM" id="MobiDB-lite"/>
    </source>
</evidence>
<dbReference type="EMBL" id="BAAAUV010000008">
    <property type="protein sequence ID" value="GAA3215714.1"/>
    <property type="molecule type" value="Genomic_DNA"/>
</dbReference>
<organism evidence="3 4">
    <name type="scientific">Actinocorallia longicatena</name>
    <dbReference type="NCBI Taxonomy" id="111803"/>
    <lineage>
        <taxon>Bacteria</taxon>
        <taxon>Bacillati</taxon>
        <taxon>Actinomycetota</taxon>
        <taxon>Actinomycetes</taxon>
        <taxon>Streptosporangiales</taxon>
        <taxon>Thermomonosporaceae</taxon>
        <taxon>Actinocorallia</taxon>
    </lineage>
</organism>
<evidence type="ECO:0000256" key="2">
    <source>
        <dbReference type="SAM" id="Phobius"/>
    </source>
</evidence>